<evidence type="ECO:0000313" key="6">
    <source>
        <dbReference type="EMBL" id="SER60811.1"/>
    </source>
</evidence>
<dbReference type="RefSeq" id="WP_083392389.1">
    <property type="nucleotide sequence ID" value="NZ_FOGN01000001.1"/>
</dbReference>
<evidence type="ECO:0000259" key="5">
    <source>
        <dbReference type="Pfam" id="PF01814"/>
    </source>
</evidence>
<dbReference type="GO" id="GO:0046872">
    <property type="term" value="F:metal ion binding"/>
    <property type="evidence" value="ECO:0007669"/>
    <property type="project" value="UniProtKB-KW"/>
</dbReference>
<evidence type="ECO:0000313" key="10">
    <source>
        <dbReference type="Proteomes" id="UP000186904"/>
    </source>
</evidence>
<keyword evidence="9" id="KW-1185">Reference proteome</keyword>
<dbReference type="Pfam" id="PF01814">
    <property type="entry name" value="Hemerythrin"/>
    <property type="match status" value="1"/>
</dbReference>
<evidence type="ECO:0000256" key="2">
    <source>
        <dbReference type="ARBA" id="ARBA00022490"/>
    </source>
</evidence>
<evidence type="ECO:0000313" key="9">
    <source>
        <dbReference type="Proteomes" id="UP000186599"/>
    </source>
</evidence>
<feature type="domain" description="Hemerythrin-like" evidence="5">
    <location>
        <begin position="33"/>
        <end position="170"/>
    </location>
</feature>
<keyword evidence="2" id="KW-0963">Cytoplasm</keyword>
<dbReference type="OrthoDB" id="9797132at2"/>
<evidence type="ECO:0000313" key="8">
    <source>
        <dbReference type="EMBL" id="TKA90873.1"/>
    </source>
</evidence>
<reference evidence="9 10" key="1">
    <citation type="submission" date="2016-10" db="EMBL/GenBank/DDBJ databases">
        <authorList>
            <person name="de Groot N.N."/>
        </authorList>
    </citation>
    <scope>NUCLEOTIDE SEQUENCE [LARGE SCALE GENOMIC DNA]</scope>
    <source>
        <strain evidence="7 9">CGMCC 1.9095</strain>
        <strain evidence="6 10">DSM 22558</strain>
    </source>
</reference>
<dbReference type="EMBL" id="FOUA01000001">
    <property type="protein sequence ID" value="SFL65118.1"/>
    <property type="molecule type" value="Genomic_DNA"/>
</dbReference>
<keyword evidence="4" id="KW-0408">Iron</keyword>
<comment type="subcellular location">
    <subcellularLocation>
        <location evidence="1">Cytoplasm</location>
    </subcellularLocation>
</comment>
<dbReference type="GO" id="GO:0005737">
    <property type="term" value="C:cytoplasm"/>
    <property type="evidence" value="ECO:0007669"/>
    <property type="project" value="UniProtKB-SubCell"/>
</dbReference>
<evidence type="ECO:0000313" key="7">
    <source>
        <dbReference type="EMBL" id="SFL65118.1"/>
    </source>
</evidence>
<evidence type="ECO:0000256" key="3">
    <source>
        <dbReference type="ARBA" id="ARBA00022723"/>
    </source>
</evidence>
<dbReference type="CDD" id="cd12108">
    <property type="entry name" value="Hr-like"/>
    <property type="match status" value="1"/>
</dbReference>
<dbReference type="PANTHER" id="PTHR36438:SF1">
    <property type="entry name" value="IRON-SULFUR CLUSTER REPAIR PROTEIN YTFE"/>
    <property type="match status" value="1"/>
</dbReference>
<reference evidence="8 11" key="2">
    <citation type="submission" date="2019-04" db="EMBL/GenBank/DDBJ databases">
        <title>Crypto-aerobic microbial life in anoxic (sulfidic) marine sediments.</title>
        <authorList>
            <person name="Bhattacharya S."/>
            <person name="Roy C."/>
            <person name="Mondal N."/>
            <person name="Sarkar J."/>
            <person name="Mandal S."/>
            <person name="Rameez M.J."/>
            <person name="Ghosh W."/>
        </authorList>
    </citation>
    <scope>NUCLEOTIDE SEQUENCE [LARGE SCALE GENOMIC DNA]</scope>
    <source>
        <strain evidence="8 11">SBBB</strain>
    </source>
</reference>
<dbReference type="InterPro" id="IPR012312">
    <property type="entry name" value="Hemerythrin-like"/>
</dbReference>
<dbReference type="InterPro" id="IPR019903">
    <property type="entry name" value="RIC_family"/>
</dbReference>
<dbReference type="Proteomes" id="UP000186904">
    <property type="component" value="Unassembled WGS sequence"/>
</dbReference>
<accession>A0A031MIR5</accession>
<gene>
    <name evidence="8" type="ORF">FA869_12530</name>
    <name evidence="7" type="ORF">SAMN04487855_0549</name>
    <name evidence="6" type="ORF">SAMN05216589_1077</name>
</gene>
<dbReference type="EMBL" id="SWAV01000004">
    <property type="protein sequence ID" value="TKA90873.1"/>
    <property type="molecule type" value="Genomic_DNA"/>
</dbReference>
<protein>
    <submittedName>
        <fullName evidence="6">Regulator of cell morphogenesis and NO signaling</fullName>
    </submittedName>
</protein>
<dbReference type="AlphaFoldDB" id="A0A031MIR5"/>
<dbReference type="Gene3D" id="1.20.120.520">
    <property type="entry name" value="nmb1532 protein domain like"/>
    <property type="match status" value="1"/>
</dbReference>
<dbReference type="EMBL" id="FOGN01000001">
    <property type="protein sequence ID" value="SER60811.1"/>
    <property type="molecule type" value="Genomic_DNA"/>
</dbReference>
<keyword evidence="3" id="KW-0479">Metal-binding</keyword>
<proteinExistence type="predicted"/>
<dbReference type="PANTHER" id="PTHR36438">
    <property type="entry name" value="IRON-SULFUR CLUSTER REPAIR PROTEIN YTFE"/>
    <property type="match status" value="1"/>
</dbReference>
<dbReference type="STRING" id="653930.SAMN05216589_1077"/>
<sequence length="179" mass="20382">MSHHSPDISTAITGSAVGDDQQIWAQAPTDDLIHHILIRYHQRHREQLPELIRLARRVEQVHGDHAECPNGLTDHLSDIQQALESHMSKEEQILFPMLLRGEHSLSRGPISVMRFEHDQHDQALDQLYALTNDITAPPHACNTWQTLYRGLDEFCRDLAQHIQLENEVLFDGPAAGKTL</sequence>
<name>A0A031MIR5_9GAMM</name>
<organism evidence="8 11">
    <name type="scientific">Halopseudomonas bauzanensis</name>
    <dbReference type="NCBI Taxonomy" id="653930"/>
    <lineage>
        <taxon>Bacteria</taxon>
        <taxon>Pseudomonadati</taxon>
        <taxon>Pseudomonadota</taxon>
        <taxon>Gammaproteobacteria</taxon>
        <taxon>Pseudomonadales</taxon>
        <taxon>Pseudomonadaceae</taxon>
        <taxon>Halopseudomonas</taxon>
    </lineage>
</organism>
<dbReference type="Proteomes" id="UP000186599">
    <property type="component" value="Unassembled WGS sequence"/>
</dbReference>
<evidence type="ECO:0000256" key="4">
    <source>
        <dbReference type="ARBA" id="ARBA00023004"/>
    </source>
</evidence>
<evidence type="ECO:0000313" key="11">
    <source>
        <dbReference type="Proteomes" id="UP000305198"/>
    </source>
</evidence>
<dbReference type="Proteomes" id="UP000305198">
    <property type="component" value="Unassembled WGS sequence"/>
</dbReference>
<evidence type="ECO:0000256" key="1">
    <source>
        <dbReference type="ARBA" id="ARBA00004496"/>
    </source>
</evidence>